<reference evidence="3" key="1">
    <citation type="journal article" date="2017" name="Nat. Commun.">
        <title>The North American bullfrog draft genome provides insight into hormonal regulation of long noncoding RNA.</title>
        <authorList>
            <person name="Hammond S.A."/>
            <person name="Warren R.L."/>
            <person name="Vandervalk B.P."/>
            <person name="Kucuk E."/>
            <person name="Khan H."/>
            <person name="Gibb E.A."/>
            <person name="Pandoh P."/>
            <person name="Kirk H."/>
            <person name="Zhao Y."/>
            <person name="Jones M."/>
            <person name="Mungall A.J."/>
            <person name="Coope R."/>
            <person name="Pleasance S."/>
            <person name="Moore R.A."/>
            <person name="Holt R.A."/>
            <person name="Round J.M."/>
            <person name="Ohora S."/>
            <person name="Walle B.V."/>
            <person name="Veldhoen N."/>
            <person name="Helbing C.C."/>
            <person name="Birol I."/>
        </authorList>
    </citation>
    <scope>NUCLEOTIDE SEQUENCE [LARGE SCALE GENOMIC DNA]</scope>
</reference>
<sequence length="170" mass="18498">MSQRVYTAEEAYNILTVSDDESSGELSLSDSGSEYEPAEGSGSESKSAEETAPPKRVRRSGPRSENLPTTSSARPQEEEPSTSTGIAHPAQRIQAQSYLPDALANPLWLPANSGSATIPPFTAQPGVQPNTSNFSYLDYFHLFFSEDLLQYMVDQTNLYAEQFIAANPTV</sequence>
<dbReference type="OrthoDB" id="123207at2759"/>
<proteinExistence type="predicted"/>
<protein>
    <recommendedName>
        <fullName evidence="4">PiggyBac transposable element-derived protein domain-containing protein</fullName>
    </recommendedName>
</protein>
<gene>
    <name evidence="2" type="ORF">AB205_0078470</name>
</gene>
<name>A0A2G9R943_AQUCT</name>
<feature type="region of interest" description="Disordered" evidence="1">
    <location>
        <begin position="15"/>
        <end position="93"/>
    </location>
</feature>
<feature type="non-terminal residue" evidence="2">
    <location>
        <position position="170"/>
    </location>
</feature>
<evidence type="ECO:0000313" key="2">
    <source>
        <dbReference type="EMBL" id="PIO24400.1"/>
    </source>
</evidence>
<keyword evidence="3" id="KW-1185">Reference proteome</keyword>
<organism evidence="2 3">
    <name type="scientific">Aquarana catesbeiana</name>
    <name type="common">American bullfrog</name>
    <name type="synonym">Rana catesbeiana</name>
    <dbReference type="NCBI Taxonomy" id="8400"/>
    <lineage>
        <taxon>Eukaryota</taxon>
        <taxon>Metazoa</taxon>
        <taxon>Chordata</taxon>
        <taxon>Craniata</taxon>
        <taxon>Vertebrata</taxon>
        <taxon>Euteleostomi</taxon>
        <taxon>Amphibia</taxon>
        <taxon>Batrachia</taxon>
        <taxon>Anura</taxon>
        <taxon>Neobatrachia</taxon>
        <taxon>Ranoidea</taxon>
        <taxon>Ranidae</taxon>
        <taxon>Aquarana</taxon>
    </lineage>
</organism>
<evidence type="ECO:0000256" key="1">
    <source>
        <dbReference type="SAM" id="MobiDB-lite"/>
    </source>
</evidence>
<dbReference type="AlphaFoldDB" id="A0A2G9R943"/>
<accession>A0A2G9R943</accession>
<dbReference type="Proteomes" id="UP000228934">
    <property type="component" value="Unassembled WGS sequence"/>
</dbReference>
<evidence type="ECO:0008006" key="4">
    <source>
        <dbReference type="Google" id="ProtNLM"/>
    </source>
</evidence>
<evidence type="ECO:0000313" key="3">
    <source>
        <dbReference type="Proteomes" id="UP000228934"/>
    </source>
</evidence>
<dbReference type="EMBL" id="KV955322">
    <property type="protein sequence ID" value="PIO24400.1"/>
    <property type="molecule type" value="Genomic_DNA"/>
</dbReference>
<feature type="compositionally biased region" description="Low complexity" evidence="1">
    <location>
        <begin position="24"/>
        <end position="45"/>
    </location>
</feature>